<reference evidence="2" key="1">
    <citation type="journal article" date="2019" name="Science">
        <title>Mutation of a bHLH transcription factor allowed almond domestication.</title>
        <authorList>
            <person name="Sanchez-Perez R."/>
            <person name="Pavan S."/>
            <person name="Mazzeo R."/>
            <person name="Moldovan C."/>
            <person name="Aiese Cigliano R."/>
            <person name="Del Cueto J."/>
            <person name="Ricciardi F."/>
            <person name="Lotti C."/>
            <person name="Ricciardi L."/>
            <person name="Dicenta F."/>
            <person name="Lopez-Marques R.L."/>
            <person name="Lindberg Moller B."/>
        </authorList>
    </citation>
    <scope>NUCLEOTIDE SEQUENCE</scope>
</reference>
<organism evidence="2">
    <name type="scientific">Prunus dulcis</name>
    <name type="common">Almond</name>
    <name type="synonym">Amygdalus dulcis</name>
    <dbReference type="NCBI Taxonomy" id="3755"/>
    <lineage>
        <taxon>Eukaryota</taxon>
        <taxon>Viridiplantae</taxon>
        <taxon>Streptophyta</taxon>
        <taxon>Embryophyta</taxon>
        <taxon>Tracheophyta</taxon>
        <taxon>Spermatophyta</taxon>
        <taxon>Magnoliopsida</taxon>
        <taxon>eudicotyledons</taxon>
        <taxon>Gunneridae</taxon>
        <taxon>Pentapetalae</taxon>
        <taxon>rosids</taxon>
        <taxon>fabids</taxon>
        <taxon>Rosales</taxon>
        <taxon>Rosaceae</taxon>
        <taxon>Amygdaloideae</taxon>
        <taxon>Amygdaleae</taxon>
        <taxon>Prunus</taxon>
    </lineage>
</organism>
<accession>A0A4Y1RHC4</accession>
<dbReference type="EMBL" id="AP019301">
    <property type="protein sequence ID" value="BBH03700.1"/>
    <property type="molecule type" value="Genomic_DNA"/>
</dbReference>
<gene>
    <name evidence="2" type="ORF">Prudu_014642</name>
</gene>
<feature type="non-terminal residue" evidence="2">
    <location>
        <position position="1"/>
    </location>
</feature>
<feature type="region of interest" description="Disordered" evidence="1">
    <location>
        <begin position="21"/>
        <end position="40"/>
    </location>
</feature>
<evidence type="ECO:0000313" key="2">
    <source>
        <dbReference type="EMBL" id="BBH03700.1"/>
    </source>
</evidence>
<evidence type="ECO:0000256" key="1">
    <source>
        <dbReference type="SAM" id="MobiDB-lite"/>
    </source>
</evidence>
<dbReference type="AlphaFoldDB" id="A0A4Y1RHC4"/>
<protein>
    <submittedName>
        <fullName evidence="2">ZWICHEL kinesin-like calmodulin-binding protein</fullName>
    </submittedName>
</protein>
<name>A0A4Y1RHC4_PRUDU</name>
<sequence length="220" mass="23794">KSNKPWKFFFIFGLRRHNFPPSPPSPHTATWGGTGSVGTTTLPTFHSTPPPPRSAVVVAGNSHETYTDHAFAAGGTLSESGSVGLLYGNIFGFDIFEYLEGDSAKIFGRKSRFLVSGPGIGEMSVTRRDSLMFSGIPGRVENLGKVQFTWEIVEILSESLVPIFLFLGKGGCSISKWVRHRCDVGIFAGFVPDFEEFGASPPVSSTVVNPHPLGLPKSFK</sequence>
<proteinExistence type="predicted"/>